<feature type="transmembrane region" description="Helical" evidence="1">
    <location>
        <begin position="56"/>
        <end position="76"/>
    </location>
</feature>
<evidence type="ECO:0000256" key="1">
    <source>
        <dbReference type="SAM" id="Phobius"/>
    </source>
</evidence>
<dbReference type="AlphaFoldDB" id="A0A6C0HTS2"/>
<keyword evidence="1" id="KW-1133">Transmembrane helix</keyword>
<evidence type="ECO:0008006" key="3">
    <source>
        <dbReference type="Google" id="ProtNLM"/>
    </source>
</evidence>
<name>A0A6C0HTS2_9ZZZZ</name>
<protein>
    <recommendedName>
        <fullName evidence="3">Transmembrane protein</fullName>
    </recommendedName>
</protein>
<feature type="transmembrane region" description="Helical" evidence="1">
    <location>
        <begin position="88"/>
        <end position="110"/>
    </location>
</feature>
<evidence type="ECO:0000313" key="2">
    <source>
        <dbReference type="EMBL" id="QHT84158.1"/>
    </source>
</evidence>
<keyword evidence="1" id="KW-0812">Transmembrane</keyword>
<keyword evidence="1" id="KW-0472">Membrane</keyword>
<reference evidence="2" key="1">
    <citation type="journal article" date="2020" name="Nature">
        <title>Giant virus diversity and host interactions through global metagenomics.</title>
        <authorList>
            <person name="Schulz F."/>
            <person name="Roux S."/>
            <person name="Paez-Espino D."/>
            <person name="Jungbluth S."/>
            <person name="Walsh D.A."/>
            <person name="Denef V.J."/>
            <person name="McMahon K.D."/>
            <person name="Konstantinidis K.T."/>
            <person name="Eloe-Fadrosh E.A."/>
            <person name="Kyrpides N.C."/>
            <person name="Woyke T."/>
        </authorList>
    </citation>
    <scope>NUCLEOTIDE SEQUENCE</scope>
    <source>
        <strain evidence="2">GVMAG-M-3300023184-16</strain>
    </source>
</reference>
<dbReference type="EMBL" id="MN740015">
    <property type="protein sequence ID" value="QHT84158.1"/>
    <property type="molecule type" value="Genomic_DNA"/>
</dbReference>
<accession>A0A6C0HTS2</accession>
<sequence length="111" mass="12913">MKIVGLTDLCPPAYFYLVVSTMAITIMFLQNYYVFQNKFGGPEHQTYCLGSFECNVSSVFMLFLIKILYVLFWTWVLNLICRAGAPGLSWFLVFLPFVLFFILLAMMFIYP</sequence>
<proteinExistence type="predicted"/>
<feature type="transmembrane region" description="Helical" evidence="1">
    <location>
        <begin position="13"/>
        <end position="35"/>
    </location>
</feature>
<organism evidence="2">
    <name type="scientific">viral metagenome</name>
    <dbReference type="NCBI Taxonomy" id="1070528"/>
    <lineage>
        <taxon>unclassified sequences</taxon>
        <taxon>metagenomes</taxon>
        <taxon>organismal metagenomes</taxon>
    </lineage>
</organism>